<dbReference type="InterPro" id="IPR000086">
    <property type="entry name" value="NUDIX_hydrolase_dom"/>
</dbReference>
<dbReference type="AlphaFoldDB" id="A0A4R6WMV9"/>
<organism evidence="4 5">
    <name type="scientific">Sphingobacterium yanglingense</name>
    <dbReference type="NCBI Taxonomy" id="1437280"/>
    <lineage>
        <taxon>Bacteria</taxon>
        <taxon>Pseudomonadati</taxon>
        <taxon>Bacteroidota</taxon>
        <taxon>Sphingobacteriia</taxon>
        <taxon>Sphingobacteriales</taxon>
        <taxon>Sphingobacteriaceae</taxon>
        <taxon>Sphingobacterium</taxon>
    </lineage>
</organism>
<dbReference type="OrthoDB" id="3532303at2"/>
<sequence length="137" mass="15667">MEKIALPTAGLVVVDNNKLLLGYSRNKKAWYLLGGKVDQGENSLEALLREIAEETNLRLSPDSLQFYCHISAPAYGENPHIVMEQDCFLYKLEEEIQASSEIDEIRFFDFDTYQKEPIQVPGVVLLYQRLIADGYLH</sequence>
<dbReference type="InterPro" id="IPR015797">
    <property type="entry name" value="NUDIX_hydrolase-like_dom_sf"/>
</dbReference>
<dbReference type="SUPFAM" id="SSF55811">
    <property type="entry name" value="Nudix"/>
    <property type="match status" value="1"/>
</dbReference>
<gene>
    <name evidence="4" type="ORF">CLV99_0858</name>
</gene>
<evidence type="ECO:0000259" key="3">
    <source>
        <dbReference type="PROSITE" id="PS51462"/>
    </source>
</evidence>
<name>A0A4R6WMV9_9SPHI</name>
<dbReference type="GO" id="GO:0016787">
    <property type="term" value="F:hydrolase activity"/>
    <property type="evidence" value="ECO:0007669"/>
    <property type="project" value="UniProtKB-KW"/>
</dbReference>
<reference evidence="4 5" key="1">
    <citation type="submission" date="2019-03" db="EMBL/GenBank/DDBJ databases">
        <title>Genomic Encyclopedia of Archaeal and Bacterial Type Strains, Phase II (KMG-II): from individual species to whole genera.</title>
        <authorList>
            <person name="Goeker M."/>
        </authorList>
    </citation>
    <scope>NUCLEOTIDE SEQUENCE [LARGE SCALE GENOMIC DNA]</scope>
    <source>
        <strain evidence="4 5">DSM 28353</strain>
    </source>
</reference>
<protein>
    <submittedName>
        <fullName evidence="4">ADP-ribose pyrophosphatase YjhB (NUDIX family)</fullName>
    </submittedName>
</protein>
<keyword evidence="2" id="KW-0378">Hydrolase</keyword>
<dbReference type="Pfam" id="PF00293">
    <property type="entry name" value="NUDIX"/>
    <property type="match status" value="1"/>
</dbReference>
<comment type="caution">
    <text evidence="4">The sequence shown here is derived from an EMBL/GenBank/DDBJ whole genome shotgun (WGS) entry which is preliminary data.</text>
</comment>
<evidence type="ECO:0000256" key="2">
    <source>
        <dbReference type="ARBA" id="ARBA00022801"/>
    </source>
</evidence>
<keyword evidence="5" id="KW-1185">Reference proteome</keyword>
<feature type="domain" description="Nudix hydrolase" evidence="3">
    <location>
        <begin position="3"/>
        <end position="130"/>
    </location>
</feature>
<dbReference type="Gene3D" id="3.90.79.10">
    <property type="entry name" value="Nucleoside Triphosphate Pyrophosphohydrolase"/>
    <property type="match status" value="1"/>
</dbReference>
<dbReference type="Proteomes" id="UP000295292">
    <property type="component" value="Unassembled WGS sequence"/>
</dbReference>
<accession>A0A4R6WMV9</accession>
<dbReference type="CDD" id="cd04690">
    <property type="entry name" value="NUDIX_Hydrolase"/>
    <property type="match status" value="1"/>
</dbReference>
<dbReference type="InterPro" id="IPR020084">
    <property type="entry name" value="NUDIX_hydrolase_CS"/>
</dbReference>
<dbReference type="RefSeq" id="WP_133583215.1">
    <property type="nucleotide sequence ID" value="NZ_SNYV01000011.1"/>
</dbReference>
<evidence type="ECO:0000256" key="1">
    <source>
        <dbReference type="ARBA" id="ARBA00001946"/>
    </source>
</evidence>
<dbReference type="PANTHER" id="PTHR43046">
    <property type="entry name" value="GDP-MANNOSE MANNOSYL HYDROLASE"/>
    <property type="match status" value="1"/>
</dbReference>
<dbReference type="PANTHER" id="PTHR43046:SF2">
    <property type="entry name" value="8-OXO-DGTP DIPHOSPHATASE-RELATED"/>
    <property type="match status" value="1"/>
</dbReference>
<comment type="cofactor">
    <cofactor evidence="1">
        <name>Mg(2+)</name>
        <dbReference type="ChEBI" id="CHEBI:18420"/>
    </cofactor>
</comment>
<evidence type="ECO:0000313" key="5">
    <source>
        <dbReference type="Proteomes" id="UP000295292"/>
    </source>
</evidence>
<proteinExistence type="predicted"/>
<dbReference type="EMBL" id="SNYV01000011">
    <property type="protein sequence ID" value="TDQ79421.1"/>
    <property type="molecule type" value="Genomic_DNA"/>
</dbReference>
<dbReference type="PROSITE" id="PS51462">
    <property type="entry name" value="NUDIX"/>
    <property type="match status" value="1"/>
</dbReference>
<dbReference type="PROSITE" id="PS00893">
    <property type="entry name" value="NUDIX_BOX"/>
    <property type="match status" value="1"/>
</dbReference>
<evidence type="ECO:0000313" key="4">
    <source>
        <dbReference type="EMBL" id="TDQ79421.1"/>
    </source>
</evidence>